<dbReference type="RefSeq" id="WP_129076935.1">
    <property type="nucleotide sequence ID" value="NZ_QOUX01000001.1"/>
</dbReference>
<comment type="caution">
    <text evidence="1">The sequence shown here is derived from an EMBL/GenBank/DDBJ whole genome shotgun (WGS) entry which is preliminary data.</text>
</comment>
<dbReference type="OrthoDB" id="2680327at2"/>
<keyword evidence="2" id="KW-1185">Reference proteome</keyword>
<dbReference type="Proteomes" id="UP000290649">
    <property type="component" value="Unassembled WGS sequence"/>
</dbReference>
<proteinExistence type="predicted"/>
<dbReference type="EMBL" id="QOUX01000001">
    <property type="protein sequence ID" value="RXJ04580.1"/>
    <property type="molecule type" value="Genomic_DNA"/>
</dbReference>
<protein>
    <recommendedName>
        <fullName evidence="3">t-SNARE coiled-coil homology domain-containing protein</fullName>
    </recommendedName>
</protein>
<name>A0A4Q0VYQ0_9BACI</name>
<accession>A0A4Q0VYQ0</accession>
<dbReference type="AlphaFoldDB" id="A0A4Q0VYQ0"/>
<gene>
    <name evidence="1" type="ORF">DS745_04140</name>
</gene>
<reference evidence="1 2" key="1">
    <citation type="journal article" date="2019" name="Int. J. Syst. Evol. Microbiol.">
        <title>Anaerobacillus alkaliphilus sp. nov., a novel alkaliphilic and moderately halophilic bacterium.</title>
        <authorList>
            <person name="Borsodi A.K."/>
            <person name="Aszalos J.M."/>
            <person name="Bihari P."/>
            <person name="Nagy I."/>
            <person name="Schumann P."/>
            <person name="Sproer C."/>
            <person name="Kovacs A.L."/>
            <person name="Boka K."/>
            <person name="Dobosy P."/>
            <person name="Ovari M."/>
            <person name="Szili-Kovacs T."/>
            <person name="Toth E."/>
        </authorList>
    </citation>
    <scope>NUCLEOTIDE SEQUENCE [LARGE SCALE GENOMIC DNA]</scope>
    <source>
        <strain evidence="1 2">B16-10</strain>
    </source>
</reference>
<sequence length="105" mass="12374">MNDELKELLRSVLKEELKPIHQQLDKFDKRFDEVDSRFSKIDERFDEVDHCLQTIEGDVKSLIDNMINGLGPYFERITEQIDEVIETTNKQQVIIEALSARTLKH</sequence>
<evidence type="ECO:0000313" key="2">
    <source>
        <dbReference type="Proteomes" id="UP000290649"/>
    </source>
</evidence>
<evidence type="ECO:0000313" key="1">
    <source>
        <dbReference type="EMBL" id="RXJ04580.1"/>
    </source>
</evidence>
<dbReference type="Gene3D" id="3.90.20.10">
    <property type="match status" value="1"/>
</dbReference>
<evidence type="ECO:0008006" key="3">
    <source>
        <dbReference type="Google" id="ProtNLM"/>
    </source>
</evidence>
<organism evidence="1 2">
    <name type="scientific">Anaerobacillus alkaliphilus</name>
    <dbReference type="NCBI Taxonomy" id="1548597"/>
    <lineage>
        <taxon>Bacteria</taxon>
        <taxon>Bacillati</taxon>
        <taxon>Bacillota</taxon>
        <taxon>Bacilli</taxon>
        <taxon>Bacillales</taxon>
        <taxon>Bacillaceae</taxon>
        <taxon>Anaerobacillus</taxon>
    </lineage>
</organism>